<evidence type="ECO:0000259" key="9">
    <source>
        <dbReference type="Pfam" id="PF16363"/>
    </source>
</evidence>
<dbReference type="Gene3D" id="3.40.50.720">
    <property type="entry name" value="NAD(P)-binding Rossmann-like Domain"/>
    <property type="match status" value="1"/>
</dbReference>
<comment type="cofactor">
    <cofactor evidence="2 8">
        <name>NAD(+)</name>
        <dbReference type="ChEBI" id="CHEBI:57540"/>
    </cofactor>
</comment>
<dbReference type="STRING" id="1048205.AB852_15185"/>
<evidence type="ECO:0000313" key="10">
    <source>
        <dbReference type="EMBL" id="OKH94010.1"/>
    </source>
</evidence>
<evidence type="ECO:0000256" key="8">
    <source>
        <dbReference type="RuleBase" id="RU004473"/>
    </source>
</evidence>
<feature type="domain" description="NAD(P)-binding" evidence="9">
    <location>
        <begin position="6"/>
        <end position="304"/>
    </location>
</feature>
<evidence type="ECO:0000256" key="4">
    <source>
        <dbReference type="ARBA" id="ARBA00011990"/>
    </source>
</evidence>
<dbReference type="GO" id="GO:0009225">
    <property type="term" value="P:nucleotide-sugar metabolic process"/>
    <property type="evidence" value="ECO:0007669"/>
    <property type="project" value="InterPro"/>
</dbReference>
<dbReference type="Pfam" id="PF16363">
    <property type="entry name" value="GDP_Man_Dehyd"/>
    <property type="match status" value="1"/>
</dbReference>
<dbReference type="EMBL" id="LFBV01000003">
    <property type="protein sequence ID" value="OKH94010.1"/>
    <property type="molecule type" value="Genomic_DNA"/>
</dbReference>
<dbReference type="Gene3D" id="3.90.25.10">
    <property type="entry name" value="UDP-galactose 4-epimerase, domain 1"/>
    <property type="match status" value="1"/>
</dbReference>
<dbReference type="Proteomes" id="UP000186455">
    <property type="component" value="Unassembled WGS sequence"/>
</dbReference>
<dbReference type="RefSeq" id="WP_073788435.1">
    <property type="nucleotide sequence ID" value="NZ_CP109583.1"/>
</dbReference>
<comment type="caution">
    <text evidence="10">The sequence shown here is derived from an EMBL/GenBank/DDBJ whole genome shotgun (WGS) entry which is preliminary data.</text>
</comment>
<proteinExistence type="inferred from homology"/>
<name>A0A1Q4V8E8_9ACTN</name>
<comment type="catalytic activity">
    <reaction evidence="1 8">
        <text>dTDP-alpha-D-glucose = dTDP-4-dehydro-6-deoxy-alpha-D-glucose + H2O</text>
        <dbReference type="Rhea" id="RHEA:17221"/>
        <dbReference type="ChEBI" id="CHEBI:15377"/>
        <dbReference type="ChEBI" id="CHEBI:57477"/>
        <dbReference type="ChEBI" id="CHEBI:57649"/>
        <dbReference type="EC" id="4.2.1.46"/>
    </reaction>
</comment>
<gene>
    <name evidence="10" type="ORF">AB852_15185</name>
</gene>
<dbReference type="PANTHER" id="PTHR43000">
    <property type="entry name" value="DTDP-D-GLUCOSE 4,6-DEHYDRATASE-RELATED"/>
    <property type="match status" value="1"/>
</dbReference>
<evidence type="ECO:0000256" key="2">
    <source>
        <dbReference type="ARBA" id="ARBA00001911"/>
    </source>
</evidence>
<keyword evidence="11" id="KW-1185">Reference proteome</keyword>
<keyword evidence="7 8" id="KW-0456">Lyase</keyword>
<accession>A0A1Q4V8E8</accession>
<dbReference type="InterPro" id="IPR016040">
    <property type="entry name" value="NAD(P)-bd_dom"/>
</dbReference>
<dbReference type="CDD" id="cd05246">
    <property type="entry name" value="dTDP_GD_SDR_e"/>
    <property type="match status" value="1"/>
</dbReference>
<dbReference type="InterPro" id="IPR036291">
    <property type="entry name" value="NAD(P)-bd_dom_sf"/>
</dbReference>
<evidence type="ECO:0000256" key="3">
    <source>
        <dbReference type="ARBA" id="ARBA00008178"/>
    </source>
</evidence>
<organism evidence="10 11">
    <name type="scientific">Streptomyces uncialis</name>
    <dbReference type="NCBI Taxonomy" id="1048205"/>
    <lineage>
        <taxon>Bacteria</taxon>
        <taxon>Bacillati</taxon>
        <taxon>Actinomycetota</taxon>
        <taxon>Actinomycetes</taxon>
        <taxon>Kitasatosporales</taxon>
        <taxon>Streptomycetaceae</taxon>
        <taxon>Streptomyces</taxon>
    </lineage>
</organism>
<evidence type="ECO:0000256" key="6">
    <source>
        <dbReference type="ARBA" id="ARBA00023027"/>
    </source>
</evidence>
<dbReference type="AlphaFoldDB" id="A0A1Q4V8E8"/>
<comment type="similarity">
    <text evidence="3 8">Belongs to the NAD(P)-dependent epimerase/dehydratase family. dTDP-glucose dehydratase subfamily.</text>
</comment>
<dbReference type="InterPro" id="IPR005888">
    <property type="entry name" value="dTDP_Gluc_deHydtase"/>
</dbReference>
<sequence length="328" mass="36255">MPTRILVTGGAGFIGSHYARALLASDTRPQVTVLDSLTYAGNLANLADVRDRPGFRFVTGDICDPHIVDRVVADTDEIVHLAAETHVDRSITGGAEFVRTNVLGTQVLLEAAVRHGVRRFVQVSTDEVYGSLPEGSWPEEHPLAPSSPYSASKAAGDLLVLGHHTTYGLDVRVTRCCNNYGPGQYPEKIVPLFVTRLLNGGKVPLYGTGGNTREWMHVDDHVAALERVRTAGLPGRTYNIGSGVELTNRQLTEALLEHCGADWDSVELVPDRLGHDLRYAVDSGRIRRELGWEPRRDFRTALAETVDWYRKNDDRWPAAQDHRHLARP</sequence>
<dbReference type="SUPFAM" id="SSF51735">
    <property type="entry name" value="NAD(P)-binding Rossmann-fold domains"/>
    <property type="match status" value="1"/>
</dbReference>
<reference evidence="10 11" key="1">
    <citation type="submission" date="2015-06" db="EMBL/GenBank/DDBJ databases">
        <title>Cloning and characterization of the uncialamcin biosynthetic gene cluster.</title>
        <authorList>
            <person name="Yan X."/>
            <person name="Huang T."/>
            <person name="Ge H."/>
            <person name="Shen B."/>
        </authorList>
    </citation>
    <scope>NUCLEOTIDE SEQUENCE [LARGE SCALE GENOMIC DNA]</scope>
    <source>
        <strain evidence="10 11">DCA2648</strain>
    </source>
</reference>
<dbReference type="GeneID" id="96797043"/>
<dbReference type="GO" id="GO:0008460">
    <property type="term" value="F:dTDP-glucose 4,6-dehydratase activity"/>
    <property type="evidence" value="ECO:0007669"/>
    <property type="project" value="UniProtKB-EC"/>
</dbReference>
<evidence type="ECO:0000256" key="1">
    <source>
        <dbReference type="ARBA" id="ARBA00001539"/>
    </source>
</evidence>
<evidence type="ECO:0000256" key="5">
    <source>
        <dbReference type="ARBA" id="ARBA00016977"/>
    </source>
</evidence>
<dbReference type="EC" id="4.2.1.46" evidence="4 8"/>
<keyword evidence="6" id="KW-0520">NAD</keyword>
<evidence type="ECO:0000313" key="11">
    <source>
        <dbReference type="Proteomes" id="UP000186455"/>
    </source>
</evidence>
<protein>
    <recommendedName>
        <fullName evidence="5 8">dTDP-glucose 4,6-dehydratase</fullName>
        <ecNumber evidence="4 8">4.2.1.46</ecNumber>
    </recommendedName>
</protein>
<dbReference type="NCBIfam" id="TIGR01181">
    <property type="entry name" value="dTDP_gluc_dehyt"/>
    <property type="match status" value="1"/>
</dbReference>
<evidence type="ECO:0000256" key="7">
    <source>
        <dbReference type="ARBA" id="ARBA00023239"/>
    </source>
</evidence>